<feature type="transmembrane region" description="Helical" evidence="1">
    <location>
        <begin position="44"/>
        <end position="62"/>
    </location>
</feature>
<dbReference type="AlphaFoldDB" id="A0A951Q8J5"/>
<gene>
    <name evidence="2" type="ORF">KME15_04195</name>
</gene>
<sequence length="127" mass="13944">MGYLLSPLCWWNDLVFNLPIAYLLGHFCNWVYPGSFLPGAIGGYWLSNIIGILMMQLGAIDVLQSAPQGQTESEPRNLKKDLLAGVVTSTVYTLIILALVQLKVLDAPHLFDSENAMSLSFLSTLVS</sequence>
<accession>A0A951Q8J5</accession>
<organism evidence="2 3">
    <name type="scientific">Drouetiella hepatica Uher 2000/2452</name>
    <dbReference type="NCBI Taxonomy" id="904376"/>
    <lineage>
        <taxon>Bacteria</taxon>
        <taxon>Bacillati</taxon>
        <taxon>Cyanobacteriota</taxon>
        <taxon>Cyanophyceae</taxon>
        <taxon>Oculatellales</taxon>
        <taxon>Oculatellaceae</taxon>
        <taxon>Drouetiella</taxon>
    </lineage>
</organism>
<comment type="caution">
    <text evidence="2">The sequence shown here is derived from an EMBL/GenBank/DDBJ whole genome shotgun (WGS) entry which is preliminary data.</text>
</comment>
<dbReference type="InterPro" id="IPR058286">
    <property type="entry name" value="DUF7980"/>
</dbReference>
<reference evidence="2" key="2">
    <citation type="journal article" date="2022" name="Microbiol. Resour. Announc.">
        <title>Metagenome Sequencing to Explore Phylogenomics of Terrestrial Cyanobacteria.</title>
        <authorList>
            <person name="Ward R.D."/>
            <person name="Stajich J.E."/>
            <person name="Johansen J.R."/>
            <person name="Huntemann M."/>
            <person name="Clum A."/>
            <person name="Foster B."/>
            <person name="Foster B."/>
            <person name="Roux S."/>
            <person name="Palaniappan K."/>
            <person name="Varghese N."/>
            <person name="Mukherjee S."/>
            <person name="Reddy T.B.K."/>
            <person name="Daum C."/>
            <person name="Copeland A."/>
            <person name="Chen I.A."/>
            <person name="Ivanova N.N."/>
            <person name="Kyrpides N.C."/>
            <person name="Shapiro N."/>
            <person name="Eloe-Fadrosh E.A."/>
            <person name="Pietrasiak N."/>
        </authorList>
    </citation>
    <scope>NUCLEOTIDE SEQUENCE</scope>
    <source>
        <strain evidence="2">UHER 2000/2452</strain>
    </source>
</reference>
<dbReference type="Proteomes" id="UP000757435">
    <property type="component" value="Unassembled WGS sequence"/>
</dbReference>
<evidence type="ECO:0000313" key="3">
    <source>
        <dbReference type="Proteomes" id="UP000757435"/>
    </source>
</evidence>
<reference evidence="2" key="1">
    <citation type="submission" date="2021-05" db="EMBL/GenBank/DDBJ databases">
        <authorList>
            <person name="Pietrasiak N."/>
            <person name="Ward R."/>
            <person name="Stajich J.E."/>
            <person name="Kurbessoian T."/>
        </authorList>
    </citation>
    <scope>NUCLEOTIDE SEQUENCE</scope>
    <source>
        <strain evidence="2">UHER 2000/2452</strain>
    </source>
</reference>
<dbReference type="EMBL" id="JAHHHD010000003">
    <property type="protein sequence ID" value="MBW4657850.1"/>
    <property type="molecule type" value="Genomic_DNA"/>
</dbReference>
<keyword evidence="1" id="KW-1133">Transmembrane helix</keyword>
<protein>
    <submittedName>
        <fullName evidence="2">Uncharacterized protein</fullName>
    </submittedName>
</protein>
<keyword evidence="1" id="KW-0472">Membrane</keyword>
<keyword evidence="1" id="KW-0812">Transmembrane</keyword>
<name>A0A951Q8J5_9CYAN</name>
<evidence type="ECO:0000256" key="1">
    <source>
        <dbReference type="SAM" id="Phobius"/>
    </source>
</evidence>
<proteinExistence type="predicted"/>
<feature type="transmembrane region" description="Helical" evidence="1">
    <location>
        <begin position="82"/>
        <end position="100"/>
    </location>
</feature>
<dbReference type="Pfam" id="PF25937">
    <property type="entry name" value="DUF7980"/>
    <property type="match status" value="1"/>
</dbReference>
<evidence type="ECO:0000313" key="2">
    <source>
        <dbReference type="EMBL" id="MBW4657850.1"/>
    </source>
</evidence>